<dbReference type="Gene3D" id="3.40.50.200">
    <property type="entry name" value="Peptidase S8/S53 domain"/>
    <property type="match status" value="1"/>
</dbReference>
<dbReference type="InterPro" id="IPR036852">
    <property type="entry name" value="Peptidase_S8/S53_dom_sf"/>
</dbReference>
<feature type="active site" description="Charge relay system" evidence="5">
    <location>
        <position position="183"/>
    </location>
</feature>
<evidence type="ECO:0000256" key="3">
    <source>
        <dbReference type="ARBA" id="ARBA00022801"/>
    </source>
</evidence>
<evidence type="ECO:0000256" key="5">
    <source>
        <dbReference type="PROSITE-ProRule" id="PRU01240"/>
    </source>
</evidence>
<dbReference type="Pfam" id="PF00082">
    <property type="entry name" value="Peptidase_S8"/>
    <property type="match status" value="1"/>
</dbReference>
<dbReference type="SUPFAM" id="SSF52743">
    <property type="entry name" value="Subtilisin-like"/>
    <property type="match status" value="1"/>
</dbReference>
<reference evidence="7" key="1">
    <citation type="submission" date="2023-04" db="EMBL/GenBank/DDBJ databases">
        <title>Genome dynamics across the evolutionary transition to endosymbiosis.</title>
        <authorList>
            <person name="Siozios S."/>
            <person name="Nadal-Jimenez P."/>
            <person name="Azagi T."/>
            <person name="Sprong H."/>
            <person name="Frost C.L."/>
            <person name="Parratt S.R."/>
            <person name="Taylor G."/>
            <person name="Brettell L."/>
            <person name="Lew K.C."/>
            <person name="Croft L."/>
            <person name="King K.C."/>
            <person name="Brockhurst M.A."/>
            <person name="Hypsa V."/>
            <person name="Novakova E."/>
            <person name="Darby A.C."/>
            <person name="Hurst G.D.D."/>
        </authorList>
    </citation>
    <scope>NUCLEOTIDE SEQUENCE</scope>
    <source>
        <strain evidence="7">APv</strain>
    </source>
</reference>
<keyword evidence="2 5" id="KW-0645">Protease</keyword>
<accession>A0AA95GMC0</accession>
<dbReference type="PRINTS" id="PR00723">
    <property type="entry name" value="SUBTILISIN"/>
</dbReference>
<dbReference type="GO" id="GO:0004252">
    <property type="term" value="F:serine-type endopeptidase activity"/>
    <property type="evidence" value="ECO:0007669"/>
    <property type="project" value="UniProtKB-UniRule"/>
</dbReference>
<keyword evidence="4 5" id="KW-0720">Serine protease</keyword>
<dbReference type="Proteomes" id="UP001177595">
    <property type="component" value="Chromosome"/>
</dbReference>
<dbReference type="InterPro" id="IPR015500">
    <property type="entry name" value="Peptidase_S8_subtilisin-rel"/>
</dbReference>
<gene>
    <name evidence="7" type="ORF">QE210_09735</name>
</gene>
<protein>
    <submittedName>
        <fullName evidence="7">S8 family serine peptidase</fullName>
    </submittedName>
</protein>
<dbReference type="GO" id="GO:0006508">
    <property type="term" value="P:proteolysis"/>
    <property type="evidence" value="ECO:0007669"/>
    <property type="project" value="UniProtKB-KW"/>
</dbReference>
<evidence type="ECO:0000256" key="2">
    <source>
        <dbReference type="ARBA" id="ARBA00022670"/>
    </source>
</evidence>
<dbReference type="AlphaFoldDB" id="A0AA95GMC0"/>
<dbReference type="RefSeq" id="WP_280623779.1">
    <property type="nucleotide sequence ID" value="NZ_CP123504.1"/>
</dbReference>
<keyword evidence="3 5" id="KW-0378">Hydrolase</keyword>
<evidence type="ECO:0000259" key="6">
    <source>
        <dbReference type="Pfam" id="PF00082"/>
    </source>
</evidence>
<dbReference type="PROSITE" id="PS51892">
    <property type="entry name" value="SUBTILASE"/>
    <property type="match status" value="1"/>
</dbReference>
<name>A0AA95GMC0_9GAMM</name>
<evidence type="ECO:0000256" key="4">
    <source>
        <dbReference type="ARBA" id="ARBA00022825"/>
    </source>
</evidence>
<dbReference type="EMBL" id="CP123504">
    <property type="protein sequence ID" value="WGM00176.1"/>
    <property type="molecule type" value="Genomic_DNA"/>
</dbReference>
<sequence length="433" mass="48342">MAKNSIIIKFKKLEDIYSKILSDELLKQFTYKPIVTDEMLFTNRSINKVNYDSLIGICYVQQLEGMSLEEKQHLANEMSNCHFVEYAYVEMATLPIVSELKSQKDDASLLEVEHTPYFFSTQGYKDGLTEFHKGIDMEYAYSIGIYGQGVTCAVIDGGFNFRHINLRKESFINFDKTDVNHEHGTACAAILYGKNAGFGIRGLVYGADKCYAVSNAEESVNALIKVLPYLHEGDVVSLSWGSDKYPMDHDLAFWEVAKQATAAGIIICISAGNSSVNMDTAEELEEYRNRPDNGVIRVGAGDRFSLERKVFSNYGKLIHIQAWGEGVTTAGGKDFYDYIAPVPLRQQEDCKYTFNFYGTSAATPIVASAAVAIQSWYKQQTGKVLSPIEMRDLLIATGIPQKNPARGHVGPMPNIKNAIDQLSQRMRDEIAPQ</sequence>
<evidence type="ECO:0000313" key="7">
    <source>
        <dbReference type="EMBL" id="WGM00176.1"/>
    </source>
</evidence>
<dbReference type="InterPro" id="IPR050131">
    <property type="entry name" value="Peptidase_S8_subtilisin-like"/>
</dbReference>
<feature type="domain" description="Peptidase S8/S53" evidence="6">
    <location>
        <begin position="147"/>
        <end position="398"/>
    </location>
</feature>
<evidence type="ECO:0000313" key="8">
    <source>
        <dbReference type="Proteomes" id="UP001177595"/>
    </source>
</evidence>
<dbReference type="PANTHER" id="PTHR43806:SF11">
    <property type="entry name" value="CEREVISIN-RELATED"/>
    <property type="match status" value="1"/>
</dbReference>
<comment type="similarity">
    <text evidence="1 5">Belongs to the peptidase S8 family.</text>
</comment>
<dbReference type="InterPro" id="IPR000209">
    <property type="entry name" value="Peptidase_S8/S53_dom"/>
</dbReference>
<proteinExistence type="inferred from homology"/>
<feature type="active site" description="Charge relay system" evidence="5">
    <location>
        <position position="360"/>
    </location>
</feature>
<organism evidence="7 8">
    <name type="scientific">Arsenophonus nasoniae</name>
    <name type="common">son-killer infecting Nasonia vitripennis</name>
    <dbReference type="NCBI Taxonomy" id="638"/>
    <lineage>
        <taxon>Bacteria</taxon>
        <taxon>Pseudomonadati</taxon>
        <taxon>Pseudomonadota</taxon>
        <taxon>Gammaproteobacteria</taxon>
        <taxon>Enterobacterales</taxon>
        <taxon>Morganellaceae</taxon>
        <taxon>Arsenophonus</taxon>
    </lineage>
</organism>
<dbReference type="PANTHER" id="PTHR43806">
    <property type="entry name" value="PEPTIDASE S8"/>
    <property type="match status" value="1"/>
</dbReference>
<evidence type="ECO:0000256" key="1">
    <source>
        <dbReference type="ARBA" id="ARBA00011073"/>
    </source>
</evidence>
<feature type="active site" description="Charge relay system" evidence="5">
    <location>
        <position position="156"/>
    </location>
</feature>